<comment type="cofactor">
    <cofactor evidence="1">
        <name>Zn(2+)</name>
        <dbReference type="ChEBI" id="CHEBI:29105"/>
    </cofactor>
</comment>
<dbReference type="GO" id="GO:0006508">
    <property type="term" value="P:proteolysis"/>
    <property type="evidence" value="ECO:0007669"/>
    <property type="project" value="UniProtKB-KW"/>
</dbReference>
<keyword evidence="5 12" id="KW-0812">Transmembrane</keyword>
<evidence type="ECO:0000256" key="1">
    <source>
        <dbReference type="ARBA" id="ARBA00001947"/>
    </source>
</evidence>
<dbReference type="GO" id="GO:0008237">
    <property type="term" value="F:metallopeptidase activity"/>
    <property type="evidence" value="ECO:0007669"/>
    <property type="project" value="UniProtKB-KW"/>
</dbReference>
<dbReference type="Proteomes" id="UP000273145">
    <property type="component" value="Chromosome"/>
</dbReference>
<dbReference type="AlphaFoldDB" id="A0A3S8RU35"/>
<feature type="transmembrane region" description="Helical" evidence="12">
    <location>
        <begin position="115"/>
        <end position="134"/>
    </location>
</feature>
<evidence type="ECO:0000256" key="6">
    <source>
        <dbReference type="ARBA" id="ARBA00022723"/>
    </source>
</evidence>
<feature type="transmembrane region" description="Helical" evidence="12">
    <location>
        <begin position="154"/>
        <end position="177"/>
    </location>
</feature>
<keyword evidence="11 12" id="KW-0472">Membrane</keyword>
<comment type="subcellular location">
    <subcellularLocation>
        <location evidence="2">Membrane</location>
        <topology evidence="2">Multi-pass membrane protein</topology>
    </subcellularLocation>
</comment>
<dbReference type="InterPro" id="IPR008915">
    <property type="entry name" value="Peptidase_M50"/>
</dbReference>
<evidence type="ECO:0000256" key="9">
    <source>
        <dbReference type="ARBA" id="ARBA00022989"/>
    </source>
</evidence>
<dbReference type="RefSeq" id="WP_125082559.1">
    <property type="nucleotide sequence ID" value="NZ_CP034248.1"/>
</dbReference>
<evidence type="ECO:0000256" key="10">
    <source>
        <dbReference type="ARBA" id="ARBA00023049"/>
    </source>
</evidence>
<evidence type="ECO:0000256" key="8">
    <source>
        <dbReference type="ARBA" id="ARBA00022833"/>
    </source>
</evidence>
<dbReference type="Pfam" id="PF02163">
    <property type="entry name" value="Peptidase_M50"/>
    <property type="match status" value="2"/>
</dbReference>
<feature type="transmembrane region" description="Helical" evidence="12">
    <location>
        <begin position="12"/>
        <end position="40"/>
    </location>
</feature>
<dbReference type="GO" id="GO:0046872">
    <property type="term" value="F:metal ion binding"/>
    <property type="evidence" value="ECO:0007669"/>
    <property type="project" value="UniProtKB-KW"/>
</dbReference>
<comment type="similarity">
    <text evidence="3">Belongs to the peptidase M50B family.</text>
</comment>
<reference evidence="14 15" key="1">
    <citation type="submission" date="2018-11" db="EMBL/GenBank/DDBJ databases">
        <title>Genome sequencing of Paenibacillus lentus DSM25539(T).</title>
        <authorList>
            <person name="Kook J.-K."/>
            <person name="Park S.-N."/>
            <person name="Lim Y.K."/>
        </authorList>
    </citation>
    <scope>NUCLEOTIDE SEQUENCE [LARGE SCALE GENOMIC DNA]</scope>
    <source>
        <strain evidence="14 15">DSM 25539</strain>
    </source>
</reference>
<keyword evidence="8" id="KW-0862">Zinc</keyword>
<gene>
    <name evidence="14" type="ORF">EIM92_10255</name>
</gene>
<keyword evidence="10" id="KW-0482">Metalloprotease</keyword>
<evidence type="ECO:0000313" key="14">
    <source>
        <dbReference type="EMBL" id="AZK46501.1"/>
    </source>
</evidence>
<evidence type="ECO:0000256" key="3">
    <source>
        <dbReference type="ARBA" id="ARBA00007931"/>
    </source>
</evidence>
<keyword evidence="7" id="KW-0378">Hydrolase</keyword>
<keyword evidence="6" id="KW-0479">Metal-binding</keyword>
<keyword evidence="15" id="KW-1185">Reference proteome</keyword>
<dbReference type="KEGG" id="plen:EIM92_10255"/>
<name>A0A3S8RU35_9BACL</name>
<dbReference type="CDD" id="cd06161">
    <property type="entry name" value="S2P-M50_SpoIVFB"/>
    <property type="match status" value="1"/>
</dbReference>
<sequence length="285" mass="32429">MIRWSGIMISFHPLFVIIMLASVITGHFVELITLFAIVFIHEWGHVAAARWFGVNVISVQMLPFGGVAVMEDTTFLNAGREIIIAVAGPLQNGLLIGLAWLLHVFGLWDGPFYEYFVQGNILIALFNLLPVLPLDGGKIAHSLFSIIFPYHSSLVWSLRISILFSLFVIGYALFPLLLQNGVLQLNLLLIGSFLLYSNYVDYRNIPYRFMRFLMNRDRSFSHHLLHGSLAQPIIADKVQPLEHILRLFKRDKYHFIYVMNRQGKIIAVLPEQKVIYTFMKGGPAA</sequence>
<evidence type="ECO:0000313" key="15">
    <source>
        <dbReference type="Proteomes" id="UP000273145"/>
    </source>
</evidence>
<accession>A0A3S8RU35</accession>
<dbReference type="GO" id="GO:0016020">
    <property type="term" value="C:membrane"/>
    <property type="evidence" value="ECO:0007669"/>
    <property type="project" value="UniProtKB-SubCell"/>
</dbReference>
<evidence type="ECO:0000256" key="5">
    <source>
        <dbReference type="ARBA" id="ARBA00022692"/>
    </source>
</evidence>
<dbReference type="PANTHER" id="PTHR39188">
    <property type="entry name" value="MEMBRANE-ASSOCIATED ZINC METALLOPROTEASE M50B"/>
    <property type="match status" value="1"/>
</dbReference>
<feature type="transmembrane region" description="Helical" evidence="12">
    <location>
        <begin position="52"/>
        <end position="70"/>
    </location>
</feature>
<dbReference type="OrthoDB" id="166377at2"/>
<feature type="transmembrane region" description="Helical" evidence="12">
    <location>
        <begin position="183"/>
        <end position="202"/>
    </location>
</feature>
<dbReference type="PANTHER" id="PTHR39188:SF3">
    <property type="entry name" value="STAGE IV SPORULATION PROTEIN FB"/>
    <property type="match status" value="1"/>
</dbReference>
<evidence type="ECO:0000256" key="4">
    <source>
        <dbReference type="ARBA" id="ARBA00022670"/>
    </source>
</evidence>
<dbReference type="EMBL" id="CP034248">
    <property type="protein sequence ID" value="AZK46501.1"/>
    <property type="molecule type" value="Genomic_DNA"/>
</dbReference>
<evidence type="ECO:0000256" key="12">
    <source>
        <dbReference type="SAM" id="Phobius"/>
    </source>
</evidence>
<evidence type="ECO:0000256" key="11">
    <source>
        <dbReference type="ARBA" id="ARBA00023136"/>
    </source>
</evidence>
<feature type="transmembrane region" description="Helical" evidence="12">
    <location>
        <begin position="82"/>
        <end position="103"/>
    </location>
</feature>
<keyword evidence="4 14" id="KW-0645">Protease</keyword>
<evidence type="ECO:0000259" key="13">
    <source>
        <dbReference type="Pfam" id="PF02163"/>
    </source>
</evidence>
<protein>
    <submittedName>
        <fullName evidence="14">Zn-dependent protease</fullName>
    </submittedName>
</protein>
<feature type="domain" description="Peptidase M50" evidence="13">
    <location>
        <begin position="31"/>
        <end position="105"/>
    </location>
</feature>
<feature type="domain" description="Peptidase M50" evidence="13">
    <location>
        <begin position="113"/>
        <end position="148"/>
    </location>
</feature>
<keyword evidence="9 12" id="KW-1133">Transmembrane helix</keyword>
<organism evidence="14 15">
    <name type="scientific">Paenibacillus lentus</name>
    <dbReference type="NCBI Taxonomy" id="1338368"/>
    <lineage>
        <taxon>Bacteria</taxon>
        <taxon>Bacillati</taxon>
        <taxon>Bacillota</taxon>
        <taxon>Bacilli</taxon>
        <taxon>Bacillales</taxon>
        <taxon>Paenibacillaceae</taxon>
        <taxon>Paenibacillus</taxon>
    </lineage>
</organism>
<evidence type="ECO:0000256" key="2">
    <source>
        <dbReference type="ARBA" id="ARBA00004141"/>
    </source>
</evidence>
<proteinExistence type="inferred from homology"/>
<evidence type="ECO:0000256" key="7">
    <source>
        <dbReference type="ARBA" id="ARBA00022801"/>
    </source>
</evidence>